<reference evidence="2 3" key="1">
    <citation type="submission" date="2019-03" db="EMBL/GenBank/DDBJ databases">
        <authorList>
            <consortium name="Pathogen Informatics"/>
        </authorList>
    </citation>
    <scope>NUCLEOTIDE SEQUENCE [LARGE SCALE GENOMIC DNA]</scope>
    <source>
        <strain evidence="2 3">NCTC12126</strain>
    </source>
</reference>
<dbReference type="Pfam" id="PF05137">
    <property type="entry name" value="PilN"/>
    <property type="match status" value="1"/>
</dbReference>
<gene>
    <name evidence="2" type="ORF">NCTC12126_03218</name>
</gene>
<sequence length="167" mass="18602">MIPANLLPWRQYRRTRCLRLWGVMFTGSLVMILTALSALRVDKLLALRAWQSEWAGVHAVEQTLKARQLAWQAAQKRAAVPEAAPRVAWRPALTSLSAQIPEQAWLTELRYQPPGLVLTGYATTAPALTAMRDALGRVDGFSPGTVGALQQDKQGRWAFTFQLKHQG</sequence>
<dbReference type="EMBL" id="CAADIW010000026">
    <property type="protein sequence ID" value="VFS32853.1"/>
    <property type="molecule type" value="Genomic_DNA"/>
</dbReference>
<dbReference type="PANTHER" id="PTHR40278:SF1">
    <property type="entry name" value="DNA UTILIZATION PROTEIN HOFN"/>
    <property type="match status" value="1"/>
</dbReference>
<dbReference type="PANTHER" id="PTHR40278">
    <property type="entry name" value="DNA UTILIZATION PROTEIN HOFN"/>
    <property type="match status" value="1"/>
</dbReference>
<evidence type="ECO:0000313" key="3">
    <source>
        <dbReference type="Proteomes" id="UP000351155"/>
    </source>
</evidence>
<dbReference type="AlphaFoldDB" id="A0A484YCG7"/>
<evidence type="ECO:0000313" key="2">
    <source>
        <dbReference type="EMBL" id="VFS32853.1"/>
    </source>
</evidence>
<keyword evidence="1" id="KW-1133">Transmembrane helix</keyword>
<keyword evidence="1" id="KW-0472">Membrane</keyword>
<evidence type="ECO:0000256" key="1">
    <source>
        <dbReference type="SAM" id="Phobius"/>
    </source>
</evidence>
<keyword evidence="1" id="KW-0812">Transmembrane</keyword>
<proteinExistence type="predicted"/>
<dbReference type="InterPro" id="IPR052534">
    <property type="entry name" value="Extracell_DNA_Util/SecSys_Comp"/>
</dbReference>
<dbReference type="InterPro" id="IPR007813">
    <property type="entry name" value="PilN"/>
</dbReference>
<accession>A0A484YCG7</accession>
<feature type="transmembrane region" description="Helical" evidence="1">
    <location>
        <begin position="20"/>
        <end position="39"/>
    </location>
</feature>
<dbReference type="Proteomes" id="UP000351155">
    <property type="component" value="Unassembled WGS sequence"/>
</dbReference>
<protein>
    <submittedName>
        <fullName evidence="2">Fimbrial assembly family protein</fullName>
    </submittedName>
</protein>
<name>A0A484YCG7_9ENTR</name>
<organism evidence="2 3">
    <name type="scientific">Enterobacter cancerogenus</name>
    <dbReference type="NCBI Taxonomy" id="69218"/>
    <lineage>
        <taxon>Bacteria</taxon>
        <taxon>Pseudomonadati</taxon>
        <taxon>Pseudomonadota</taxon>
        <taxon>Gammaproteobacteria</taxon>
        <taxon>Enterobacterales</taxon>
        <taxon>Enterobacteriaceae</taxon>
        <taxon>Enterobacter</taxon>
        <taxon>Enterobacter cloacae complex</taxon>
    </lineage>
</organism>